<reference evidence="1" key="1">
    <citation type="submission" date="2022-10" db="EMBL/GenBank/DDBJ databases">
        <title>Vagococcus sp. isolated from poultry meat.</title>
        <authorList>
            <person name="Johansson P."/>
            <person name="Bjorkroth J."/>
        </authorList>
    </citation>
    <scope>NUCLEOTIDE SEQUENCE</scope>
    <source>
        <strain evidence="1">PNs007</strain>
    </source>
</reference>
<dbReference type="Proteomes" id="UP001147148">
    <property type="component" value="Unassembled WGS sequence"/>
</dbReference>
<gene>
    <name evidence="1" type="ORF">OL233_08150</name>
</gene>
<comment type="caution">
    <text evidence="1">The sequence shown here is derived from an EMBL/GenBank/DDBJ whole genome shotgun (WGS) entry which is preliminary data.</text>
</comment>
<organism evidence="1 2">
    <name type="scientific">Vagococcus proximus</name>
    <dbReference type="NCBI Taxonomy" id="2991417"/>
    <lineage>
        <taxon>Bacteria</taxon>
        <taxon>Bacillati</taxon>
        <taxon>Bacillota</taxon>
        <taxon>Bacilli</taxon>
        <taxon>Lactobacillales</taxon>
        <taxon>Enterococcaceae</taxon>
        <taxon>Vagococcus</taxon>
    </lineage>
</organism>
<dbReference type="NCBIfam" id="TIGR01636">
    <property type="entry name" value="phage_rinA"/>
    <property type="match status" value="1"/>
</dbReference>
<evidence type="ECO:0000313" key="1">
    <source>
        <dbReference type="EMBL" id="MDF0480253.1"/>
    </source>
</evidence>
<evidence type="ECO:0000313" key="2">
    <source>
        <dbReference type="Proteomes" id="UP001147148"/>
    </source>
</evidence>
<dbReference type="RefSeq" id="WP_275471839.1">
    <property type="nucleotide sequence ID" value="NZ_JAPDSH010000006.1"/>
</dbReference>
<proteinExistence type="predicted"/>
<sequence length="139" mass="16575">MRRSKFNILKDILKDYPDLESYINNREIELRNPYRETDVNSSLRGSKRDNDSMGRMLITIDQDRRLTNLKKNKQAIDRALEESDRNTKKIINELYIKRYPNYTFQGLITSNCLDCGRNKALKLRDKFFERLADLLELPI</sequence>
<keyword evidence="2" id="KW-1185">Reference proteome</keyword>
<protein>
    <submittedName>
        <fullName evidence="1">Transcriptional regulator</fullName>
    </submittedName>
</protein>
<name>A0ABT5X2Q8_9ENTE</name>
<dbReference type="EMBL" id="JAPDSH010000006">
    <property type="protein sequence ID" value="MDF0480253.1"/>
    <property type="molecule type" value="Genomic_DNA"/>
</dbReference>
<accession>A0ABT5X2Q8</accession>
<dbReference type="InterPro" id="IPR006523">
    <property type="entry name" value="RinA"/>
</dbReference>